<dbReference type="EMBL" id="MTYH01000051">
    <property type="protein sequence ID" value="PNP42259.1"/>
    <property type="molecule type" value="Genomic_DNA"/>
</dbReference>
<dbReference type="GO" id="GO:0008843">
    <property type="term" value="F:endochitinase activity"/>
    <property type="evidence" value="ECO:0007669"/>
    <property type="project" value="UniProtKB-EC"/>
</dbReference>
<dbReference type="PROSITE" id="PS51910">
    <property type="entry name" value="GH18_2"/>
    <property type="match status" value="1"/>
</dbReference>
<reference evidence="16 17" key="1">
    <citation type="submission" date="2017-02" db="EMBL/GenBank/DDBJ databases">
        <title>Genomes of Trichoderma spp. with biocontrol activity.</title>
        <authorList>
            <person name="Gardiner D."/>
            <person name="Kazan K."/>
            <person name="Vos C."/>
            <person name="Harvey P."/>
        </authorList>
    </citation>
    <scope>NUCLEOTIDE SEQUENCE [LARGE SCALE GENOMIC DNA]</scope>
    <source>
        <strain evidence="16 17">A5MH</strain>
    </source>
</reference>
<evidence type="ECO:0000256" key="8">
    <source>
        <dbReference type="ARBA" id="ARBA00023026"/>
    </source>
</evidence>
<dbReference type="InterPro" id="IPR017853">
    <property type="entry name" value="GH"/>
</dbReference>
<keyword evidence="9" id="KW-0119">Carbohydrate metabolism</keyword>
<evidence type="ECO:0000256" key="5">
    <source>
        <dbReference type="ARBA" id="ARBA00022669"/>
    </source>
</evidence>
<gene>
    <name evidence="16" type="ORF">TGAMA5MH_05941</name>
</gene>
<evidence type="ECO:0000313" key="17">
    <source>
        <dbReference type="Proteomes" id="UP000236546"/>
    </source>
</evidence>
<protein>
    <recommendedName>
        <fullName evidence="3">chitinase</fullName>
        <ecNumber evidence="3">3.2.1.14</ecNumber>
    </recommendedName>
</protein>
<dbReference type="PANTHER" id="PTHR45708">
    <property type="entry name" value="ENDOCHITINASE"/>
    <property type="match status" value="1"/>
</dbReference>
<dbReference type="Pfam" id="PF00704">
    <property type="entry name" value="Glyco_hydro_18"/>
    <property type="match status" value="1"/>
</dbReference>
<sequence length="309" mass="32413">MFFRNAVAVTSLLAALSSAQPSGPELAVYWGAEDDSTTLADVCADSSYGIVNLAFLDTFFAAGGFPQLSLSGLDGPSQAQQNAGATGLKDGSSLVDAIQQCQSAGKLVLLSLGGAGADVTLQSDSDGEKIADTLWNLFGGGTDNSELRPFGDIKLDGFDLDNESGNPTGYLAMVQRFKSNFQNDTSKSYFLSAAPQCPFPDASQPQDVCSELDFVWVQFYNNGDCNIAQSDFLNSVQTWSSGIGNAKLYIGALASGADGDQGFADANTLLGAIQDVKNMNLPNYAGAMLWEAQLAVQNGNFQQKIAPGL</sequence>
<dbReference type="InterPro" id="IPR045321">
    <property type="entry name" value="Cts1-like"/>
</dbReference>
<comment type="subcellular location">
    <subcellularLocation>
        <location evidence="2">Secreted</location>
    </subcellularLocation>
</comment>
<dbReference type="GO" id="GO:0008061">
    <property type="term" value="F:chitin binding"/>
    <property type="evidence" value="ECO:0007669"/>
    <property type="project" value="UniProtKB-KW"/>
</dbReference>
<feature type="chain" id="PRO_5014471673" description="chitinase" evidence="14">
    <location>
        <begin position="20"/>
        <end position="309"/>
    </location>
</feature>
<keyword evidence="8" id="KW-0843">Virulence</keyword>
<keyword evidence="14" id="KW-0732">Signal</keyword>
<accession>A0A2K0T9Q8</accession>
<dbReference type="CDD" id="cd02877">
    <property type="entry name" value="GH18_hevamine_XipI_class_III"/>
    <property type="match status" value="1"/>
</dbReference>
<dbReference type="SUPFAM" id="SSF51445">
    <property type="entry name" value="(Trans)glycosidases"/>
    <property type="match status" value="1"/>
</dbReference>
<keyword evidence="5" id="KW-0147">Chitin-binding</keyword>
<dbReference type="InterPro" id="IPR050542">
    <property type="entry name" value="Glycosyl_Hydrlase18_Chitinase"/>
</dbReference>
<feature type="signal peptide" evidence="14">
    <location>
        <begin position="1"/>
        <end position="19"/>
    </location>
</feature>
<dbReference type="InterPro" id="IPR001223">
    <property type="entry name" value="Glyco_hydro18_cat"/>
</dbReference>
<dbReference type="AlphaFoldDB" id="A0A2K0T9Q8"/>
<evidence type="ECO:0000259" key="15">
    <source>
        <dbReference type="PROSITE" id="PS51910"/>
    </source>
</evidence>
<dbReference type="GO" id="GO:0006032">
    <property type="term" value="P:chitin catabolic process"/>
    <property type="evidence" value="ECO:0007669"/>
    <property type="project" value="UniProtKB-KW"/>
</dbReference>
<comment type="caution">
    <text evidence="16">The sequence shown here is derived from an EMBL/GenBank/DDBJ whole genome shotgun (WGS) entry which is preliminary data.</text>
</comment>
<evidence type="ECO:0000256" key="12">
    <source>
        <dbReference type="ARBA" id="ARBA00025727"/>
    </source>
</evidence>
<evidence type="ECO:0000256" key="6">
    <source>
        <dbReference type="ARBA" id="ARBA00022801"/>
    </source>
</evidence>
<keyword evidence="10 13" id="KW-0326">Glycosidase</keyword>
<evidence type="ECO:0000256" key="1">
    <source>
        <dbReference type="ARBA" id="ARBA00000822"/>
    </source>
</evidence>
<keyword evidence="7" id="KW-0146">Chitin degradation</keyword>
<comment type="similarity">
    <text evidence="12">Belongs to the glycosyl hydrolase 18 family. Chitinase class III subfamily.</text>
</comment>
<evidence type="ECO:0000256" key="14">
    <source>
        <dbReference type="SAM" id="SignalP"/>
    </source>
</evidence>
<evidence type="ECO:0000256" key="9">
    <source>
        <dbReference type="ARBA" id="ARBA00023277"/>
    </source>
</evidence>
<organism evidence="16 17">
    <name type="scientific">Trichoderma gamsii</name>
    <dbReference type="NCBI Taxonomy" id="398673"/>
    <lineage>
        <taxon>Eukaryota</taxon>
        <taxon>Fungi</taxon>
        <taxon>Dikarya</taxon>
        <taxon>Ascomycota</taxon>
        <taxon>Pezizomycotina</taxon>
        <taxon>Sordariomycetes</taxon>
        <taxon>Hypocreomycetidae</taxon>
        <taxon>Hypocreales</taxon>
        <taxon>Hypocreaceae</taxon>
        <taxon>Trichoderma</taxon>
    </lineage>
</organism>
<dbReference type="PROSITE" id="PS01095">
    <property type="entry name" value="GH18_1"/>
    <property type="match status" value="1"/>
</dbReference>
<evidence type="ECO:0000313" key="16">
    <source>
        <dbReference type="EMBL" id="PNP42259.1"/>
    </source>
</evidence>
<evidence type="ECO:0000256" key="10">
    <source>
        <dbReference type="ARBA" id="ARBA00023295"/>
    </source>
</evidence>
<dbReference type="Gene3D" id="3.20.20.80">
    <property type="entry name" value="Glycosidases"/>
    <property type="match status" value="1"/>
</dbReference>
<keyword evidence="11" id="KW-0624">Polysaccharide degradation</keyword>
<evidence type="ECO:0000256" key="3">
    <source>
        <dbReference type="ARBA" id="ARBA00012729"/>
    </source>
</evidence>
<dbReference type="GO" id="GO:0005576">
    <property type="term" value="C:extracellular region"/>
    <property type="evidence" value="ECO:0007669"/>
    <property type="project" value="UniProtKB-SubCell"/>
</dbReference>
<evidence type="ECO:0000256" key="13">
    <source>
        <dbReference type="RuleBase" id="RU000489"/>
    </source>
</evidence>
<evidence type="ECO:0000256" key="7">
    <source>
        <dbReference type="ARBA" id="ARBA00023024"/>
    </source>
</evidence>
<keyword evidence="4" id="KW-0964">Secreted</keyword>
<dbReference type="InterPro" id="IPR001579">
    <property type="entry name" value="Glyco_hydro_18_chit_AS"/>
</dbReference>
<dbReference type="PANTHER" id="PTHR45708:SF49">
    <property type="entry name" value="ENDOCHITINASE"/>
    <property type="match status" value="1"/>
</dbReference>
<dbReference type="GO" id="GO:0000272">
    <property type="term" value="P:polysaccharide catabolic process"/>
    <property type="evidence" value="ECO:0007669"/>
    <property type="project" value="UniProtKB-KW"/>
</dbReference>
<proteinExistence type="inferred from homology"/>
<dbReference type="OrthoDB" id="2425929at2759"/>
<dbReference type="EC" id="3.2.1.14" evidence="3"/>
<keyword evidence="6 13" id="KW-0378">Hydrolase</keyword>
<comment type="catalytic activity">
    <reaction evidence="1">
        <text>Random endo-hydrolysis of N-acetyl-beta-D-glucosaminide (1-&gt;4)-beta-linkages in chitin and chitodextrins.</text>
        <dbReference type="EC" id="3.2.1.14"/>
    </reaction>
</comment>
<feature type="domain" description="GH18" evidence="15">
    <location>
        <begin position="24"/>
        <end position="309"/>
    </location>
</feature>
<evidence type="ECO:0000256" key="2">
    <source>
        <dbReference type="ARBA" id="ARBA00004613"/>
    </source>
</evidence>
<evidence type="ECO:0000256" key="11">
    <source>
        <dbReference type="ARBA" id="ARBA00023326"/>
    </source>
</evidence>
<dbReference type="Proteomes" id="UP000236546">
    <property type="component" value="Unassembled WGS sequence"/>
</dbReference>
<evidence type="ECO:0000256" key="4">
    <source>
        <dbReference type="ARBA" id="ARBA00022525"/>
    </source>
</evidence>
<name>A0A2K0T9Q8_9HYPO</name>